<keyword evidence="2" id="KW-0274">FAD</keyword>
<feature type="transmembrane region" description="Helical" evidence="4">
    <location>
        <begin position="7"/>
        <end position="28"/>
    </location>
</feature>
<dbReference type="OrthoDB" id="417877at2759"/>
<evidence type="ECO:0000256" key="3">
    <source>
        <dbReference type="ARBA" id="ARBA00023002"/>
    </source>
</evidence>
<dbReference type="GO" id="GO:0071949">
    <property type="term" value="F:FAD binding"/>
    <property type="evidence" value="ECO:0007669"/>
    <property type="project" value="InterPro"/>
</dbReference>
<evidence type="ECO:0000313" key="6">
    <source>
        <dbReference type="EMBL" id="KAF8900764.1"/>
    </source>
</evidence>
<keyword evidence="7" id="KW-1185">Reference proteome</keyword>
<dbReference type="AlphaFoldDB" id="A0A9P5NN08"/>
<keyword evidence="3" id="KW-0560">Oxidoreductase</keyword>
<gene>
    <name evidence="6" type="ORF">CPB84DRAFT_1708923</name>
</gene>
<accession>A0A9P5NN08</accession>
<dbReference type="Pfam" id="PF01494">
    <property type="entry name" value="FAD_binding_3"/>
    <property type="match status" value="1"/>
</dbReference>
<evidence type="ECO:0000256" key="1">
    <source>
        <dbReference type="ARBA" id="ARBA00022630"/>
    </source>
</evidence>
<dbReference type="PRINTS" id="PR00420">
    <property type="entry name" value="RNGMNOXGNASE"/>
</dbReference>
<sequence>MSTTEKLRIAIIGGGIGGLTLSAAIGHWRGQRDDLEIDIFEASSHISEIGAGINFWPRSWEIMKAIGLEEKLLGILPQAPDNSARRVFEFRKGDQPEGMTIQDTVMMGGSYRFHRADIQQVLLNSQSGRIHLSHRLTSYEEKGEEICLHFEGGTTATCDLLVGMDGIKSVIRRCFLTKQGLSNSPSMEPVWSGDIAYRALIPTEKLKEEFPGHRATSTPMIYTGKSKHLVAYPVSQDSLVNFVAIVADPSKEGILYDGPTVIPSTQEEILSTFKLWEKEVQALIRCMVKPTKWIIRFLQPLDRYSLGRVVLAGDAAHAMTPHQGAGAGQAIEDAYILATLICDKACTKDTIPEITEIYNTIRRPMGNSVVERSRTAGRLCQLLAPGLEDIVEGDDKVPLERLQGMVQEFGKSLEWVWKESAETDRERALSMLQDLEMKKAC</sequence>
<reference evidence="6" key="1">
    <citation type="submission" date="2020-11" db="EMBL/GenBank/DDBJ databases">
        <authorList>
            <consortium name="DOE Joint Genome Institute"/>
            <person name="Ahrendt S."/>
            <person name="Riley R."/>
            <person name="Andreopoulos W."/>
            <person name="LaButti K."/>
            <person name="Pangilinan J."/>
            <person name="Ruiz-duenas F.J."/>
            <person name="Barrasa J.M."/>
            <person name="Sanchez-Garcia M."/>
            <person name="Camarero S."/>
            <person name="Miyauchi S."/>
            <person name="Serrano A."/>
            <person name="Linde D."/>
            <person name="Babiker R."/>
            <person name="Drula E."/>
            <person name="Ayuso-Fernandez I."/>
            <person name="Pacheco R."/>
            <person name="Padilla G."/>
            <person name="Ferreira P."/>
            <person name="Barriuso J."/>
            <person name="Kellner H."/>
            <person name="Castanera R."/>
            <person name="Alfaro M."/>
            <person name="Ramirez L."/>
            <person name="Pisabarro A.G."/>
            <person name="Kuo A."/>
            <person name="Tritt A."/>
            <person name="Lipzen A."/>
            <person name="He G."/>
            <person name="Yan M."/>
            <person name="Ng V."/>
            <person name="Cullen D."/>
            <person name="Martin F."/>
            <person name="Rosso M.-N."/>
            <person name="Henrissat B."/>
            <person name="Hibbett D."/>
            <person name="Martinez A.T."/>
            <person name="Grigoriev I.V."/>
        </authorList>
    </citation>
    <scope>NUCLEOTIDE SEQUENCE</scope>
    <source>
        <strain evidence="6">AH 44721</strain>
    </source>
</reference>
<dbReference type="Proteomes" id="UP000724874">
    <property type="component" value="Unassembled WGS sequence"/>
</dbReference>
<evidence type="ECO:0000256" key="2">
    <source>
        <dbReference type="ARBA" id="ARBA00022827"/>
    </source>
</evidence>
<keyword evidence="4" id="KW-0812">Transmembrane</keyword>
<organism evidence="6 7">
    <name type="scientific">Gymnopilus junonius</name>
    <name type="common">Spectacular rustgill mushroom</name>
    <name type="synonym">Gymnopilus spectabilis subsp. junonius</name>
    <dbReference type="NCBI Taxonomy" id="109634"/>
    <lineage>
        <taxon>Eukaryota</taxon>
        <taxon>Fungi</taxon>
        <taxon>Dikarya</taxon>
        <taxon>Basidiomycota</taxon>
        <taxon>Agaricomycotina</taxon>
        <taxon>Agaricomycetes</taxon>
        <taxon>Agaricomycetidae</taxon>
        <taxon>Agaricales</taxon>
        <taxon>Agaricineae</taxon>
        <taxon>Hymenogastraceae</taxon>
        <taxon>Gymnopilus</taxon>
    </lineage>
</organism>
<dbReference type="InterPro" id="IPR002938">
    <property type="entry name" value="FAD-bd"/>
</dbReference>
<dbReference type="EMBL" id="JADNYJ010000046">
    <property type="protein sequence ID" value="KAF8900764.1"/>
    <property type="molecule type" value="Genomic_DNA"/>
</dbReference>
<evidence type="ECO:0000313" key="7">
    <source>
        <dbReference type="Proteomes" id="UP000724874"/>
    </source>
</evidence>
<feature type="domain" description="FAD-binding" evidence="5">
    <location>
        <begin position="301"/>
        <end position="373"/>
    </location>
</feature>
<dbReference type="SUPFAM" id="SSF51905">
    <property type="entry name" value="FAD/NAD(P)-binding domain"/>
    <property type="match status" value="1"/>
</dbReference>
<dbReference type="InterPro" id="IPR036188">
    <property type="entry name" value="FAD/NAD-bd_sf"/>
</dbReference>
<dbReference type="PANTHER" id="PTHR46720">
    <property type="entry name" value="HYDROXYLASE, PUTATIVE (AFU_ORTHOLOGUE AFUA_3G01460)-RELATED"/>
    <property type="match status" value="1"/>
</dbReference>
<dbReference type="Gene3D" id="3.50.50.60">
    <property type="entry name" value="FAD/NAD(P)-binding domain"/>
    <property type="match status" value="1"/>
</dbReference>
<dbReference type="GO" id="GO:0016491">
    <property type="term" value="F:oxidoreductase activity"/>
    <property type="evidence" value="ECO:0007669"/>
    <property type="project" value="UniProtKB-KW"/>
</dbReference>
<dbReference type="InterPro" id="IPR051104">
    <property type="entry name" value="FAD_monoxygenase"/>
</dbReference>
<dbReference type="GO" id="GO:0044550">
    <property type="term" value="P:secondary metabolite biosynthetic process"/>
    <property type="evidence" value="ECO:0007669"/>
    <property type="project" value="TreeGrafter"/>
</dbReference>
<keyword evidence="1" id="KW-0285">Flavoprotein</keyword>
<evidence type="ECO:0000256" key="4">
    <source>
        <dbReference type="SAM" id="Phobius"/>
    </source>
</evidence>
<dbReference type="SUPFAM" id="SSF54373">
    <property type="entry name" value="FAD-linked reductases, C-terminal domain"/>
    <property type="match status" value="1"/>
</dbReference>
<dbReference type="PANTHER" id="PTHR46720:SF3">
    <property type="entry name" value="FAD-BINDING DOMAIN-CONTAINING PROTEIN-RELATED"/>
    <property type="match status" value="1"/>
</dbReference>
<name>A0A9P5NN08_GYMJU</name>
<protein>
    <submittedName>
        <fullName evidence="6">Salicylate hydroxylase</fullName>
    </submittedName>
</protein>
<comment type="caution">
    <text evidence="6">The sequence shown here is derived from an EMBL/GenBank/DDBJ whole genome shotgun (WGS) entry which is preliminary data.</text>
</comment>
<proteinExistence type="predicted"/>
<keyword evidence="4" id="KW-0472">Membrane</keyword>
<keyword evidence="4" id="KW-1133">Transmembrane helix</keyword>
<evidence type="ECO:0000259" key="5">
    <source>
        <dbReference type="Pfam" id="PF01494"/>
    </source>
</evidence>